<sequence>MYVSSFLIYECCMQLRVIFLQDNLASVLEKMMEVKLLLPFMVVLYLFMAPNWWCYAGRSRFPKNKHVVKSIKSPDGDIIDCVHISHQPAFDHPLLKNHTIKMRPSYHPNWIKDDNITSTKGKAITQLWHSNGKCPKGTIPILRTNEEDVSKYVKKKKKSLPFAYSIDPEFTSVNENHEYAIVRTQGNFFGTKATFNLWNPKVQENDEFSLTQLWVTAGPDSDVNTIEAGWQVYQGIYKDATTRLFIFWTSDGYKQYGCYNLDCPGFIQTNTEIAIGGSLSPTSQVDGSQYEMTILIWKESKEGLWWMQVDGNVIGYWPASLFSYLSESSSRVDWGGEVINLRSGGHHTTTQMGSGHFPQEGYRKASYIRNIEIVDDSNTLRSPQDLLTFTPQESCYDIVKGINDNWGTHVFYGGTGQNPNCP</sequence>
<feature type="domain" description="Neprosin PEP catalytic" evidence="2">
    <location>
        <begin position="172"/>
        <end position="422"/>
    </location>
</feature>
<protein>
    <submittedName>
        <fullName evidence="3">Neprosin</fullName>
    </submittedName>
</protein>
<dbReference type="EMBL" id="CM007890">
    <property type="protein sequence ID" value="OTG37415.1"/>
    <property type="molecule type" value="Genomic_DNA"/>
</dbReference>
<evidence type="ECO:0000256" key="1">
    <source>
        <dbReference type="SAM" id="Phobius"/>
    </source>
</evidence>
<keyword evidence="1" id="KW-0812">Transmembrane</keyword>
<organism evidence="4 5">
    <name type="scientific">Helianthus annuus</name>
    <name type="common">Common sunflower</name>
    <dbReference type="NCBI Taxonomy" id="4232"/>
    <lineage>
        <taxon>Eukaryota</taxon>
        <taxon>Viridiplantae</taxon>
        <taxon>Streptophyta</taxon>
        <taxon>Embryophyta</taxon>
        <taxon>Tracheophyta</taxon>
        <taxon>Spermatophyta</taxon>
        <taxon>Magnoliopsida</taxon>
        <taxon>eudicotyledons</taxon>
        <taxon>Gunneridae</taxon>
        <taxon>Pentapetalae</taxon>
        <taxon>asterids</taxon>
        <taxon>campanulids</taxon>
        <taxon>Asterales</taxon>
        <taxon>Asteraceae</taxon>
        <taxon>Asteroideae</taxon>
        <taxon>Heliantheae alliance</taxon>
        <taxon>Heliantheae</taxon>
        <taxon>Helianthus</taxon>
    </lineage>
</organism>
<evidence type="ECO:0000313" key="3">
    <source>
        <dbReference type="EMBL" id="KAF5822467.1"/>
    </source>
</evidence>
<dbReference type="PROSITE" id="PS52045">
    <property type="entry name" value="NEPROSIN_PEP_CD"/>
    <property type="match status" value="1"/>
</dbReference>
<dbReference type="Gene3D" id="3.90.1320.10">
    <property type="entry name" value="Outer-capsid protein sigma 3, large lobe"/>
    <property type="match status" value="1"/>
</dbReference>
<proteinExistence type="predicted"/>
<keyword evidence="1" id="KW-1133">Transmembrane helix</keyword>
<evidence type="ECO:0000259" key="2">
    <source>
        <dbReference type="PROSITE" id="PS52045"/>
    </source>
</evidence>
<name>A0A251VPC6_HELAN</name>
<dbReference type="InterPro" id="IPR025521">
    <property type="entry name" value="Neprosin_propep"/>
</dbReference>
<dbReference type="InterPro" id="IPR053168">
    <property type="entry name" value="Glutamic_endopeptidase"/>
</dbReference>
<dbReference type="AlphaFoldDB" id="A0A251VPC6"/>
<dbReference type="Pfam" id="PF14365">
    <property type="entry name" value="Neprosin_AP"/>
    <property type="match status" value="1"/>
</dbReference>
<keyword evidence="5" id="KW-1185">Reference proteome</keyword>
<dbReference type="Gramene" id="mRNA:HanXRQr2_Chr01g0026861">
    <property type="protein sequence ID" value="mRNA:HanXRQr2_Chr01g0026861"/>
    <property type="gene ID" value="HanXRQr2_Chr01g0026861"/>
</dbReference>
<accession>A0A251VPC6</accession>
<dbReference type="PANTHER" id="PTHR31589:SF220">
    <property type="entry name" value="NEPROSIN DOMAIN-CONTAINING PROTEIN"/>
    <property type="match status" value="1"/>
</dbReference>
<dbReference type="Pfam" id="PF03080">
    <property type="entry name" value="Neprosin"/>
    <property type="match status" value="1"/>
</dbReference>
<gene>
    <name evidence="4" type="ORF">HannXRQ_Chr01g0018571</name>
    <name evidence="3" type="ORF">HanXRQr2_Chr01g0026861</name>
</gene>
<feature type="transmembrane region" description="Helical" evidence="1">
    <location>
        <begin position="36"/>
        <end position="55"/>
    </location>
</feature>
<evidence type="ECO:0000313" key="5">
    <source>
        <dbReference type="Proteomes" id="UP000215914"/>
    </source>
</evidence>
<dbReference type="OMA" id="FHENAIV"/>
<dbReference type="InParanoid" id="A0A251VPC6"/>
<dbReference type="InterPro" id="IPR004314">
    <property type="entry name" value="Neprosin"/>
</dbReference>
<reference evidence="3" key="3">
    <citation type="submission" date="2020-06" db="EMBL/GenBank/DDBJ databases">
        <title>Helianthus annuus Genome sequencing and assembly Release 2.</title>
        <authorList>
            <person name="Gouzy J."/>
            <person name="Langlade N."/>
            <person name="Munos S."/>
        </authorList>
    </citation>
    <scope>NUCLEOTIDE SEQUENCE</scope>
    <source>
        <tissue evidence="3">Leaves</tissue>
    </source>
</reference>
<dbReference type="STRING" id="4232.A0A251VPC6"/>
<dbReference type="PANTHER" id="PTHR31589">
    <property type="entry name" value="PROTEIN, PUTATIVE (DUF239)-RELATED-RELATED"/>
    <property type="match status" value="1"/>
</dbReference>
<evidence type="ECO:0000313" key="4">
    <source>
        <dbReference type="EMBL" id="OTG37415.1"/>
    </source>
</evidence>
<dbReference type="EMBL" id="MNCJ02000316">
    <property type="protein sequence ID" value="KAF5822467.1"/>
    <property type="molecule type" value="Genomic_DNA"/>
</dbReference>
<dbReference type="Proteomes" id="UP000215914">
    <property type="component" value="Chromosome 1"/>
</dbReference>
<keyword evidence="1" id="KW-0472">Membrane</keyword>
<reference evidence="4" key="2">
    <citation type="submission" date="2017-02" db="EMBL/GenBank/DDBJ databases">
        <title>Sunflower complete genome.</title>
        <authorList>
            <person name="Langlade N."/>
            <person name="Munos S."/>
        </authorList>
    </citation>
    <scope>NUCLEOTIDE SEQUENCE [LARGE SCALE GENOMIC DNA]</scope>
    <source>
        <tissue evidence="4">Leaves</tissue>
    </source>
</reference>
<reference evidence="3 5" key="1">
    <citation type="journal article" date="2017" name="Nature">
        <title>The sunflower genome provides insights into oil metabolism, flowering and Asterid evolution.</title>
        <authorList>
            <person name="Badouin H."/>
            <person name="Gouzy J."/>
            <person name="Grassa C.J."/>
            <person name="Murat F."/>
            <person name="Staton S.E."/>
            <person name="Cottret L."/>
            <person name="Lelandais-Briere C."/>
            <person name="Owens G.L."/>
            <person name="Carrere S."/>
            <person name="Mayjonade B."/>
            <person name="Legrand L."/>
            <person name="Gill N."/>
            <person name="Kane N.C."/>
            <person name="Bowers J.E."/>
            <person name="Hubner S."/>
            <person name="Bellec A."/>
            <person name="Berard A."/>
            <person name="Berges H."/>
            <person name="Blanchet N."/>
            <person name="Boniface M.C."/>
            <person name="Brunel D."/>
            <person name="Catrice O."/>
            <person name="Chaidir N."/>
            <person name="Claudel C."/>
            <person name="Donnadieu C."/>
            <person name="Faraut T."/>
            <person name="Fievet G."/>
            <person name="Helmstetter N."/>
            <person name="King M."/>
            <person name="Knapp S.J."/>
            <person name="Lai Z."/>
            <person name="Le Paslier M.C."/>
            <person name="Lippi Y."/>
            <person name="Lorenzon L."/>
            <person name="Mandel J.R."/>
            <person name="Marage G."/>
            <person name="Marchand G."/>
            <person name="Marquand E."/>
            <person name="Bret-Mestries E."/>
            <person name="Morien E."/>
            <person name="Nambeesan S."/>
            <person name="Nguyen T."/>
            <person name="Pegot-Espagnet P."/>
            <person name="Pouilly N."/>
            <person name="Raftis F."/>
            <person name="Sallet E."/>
            <person name="Schiex T."/>
            <person name="Thomas J."/>
            <person name="Vandecasteele C."/>
            <person name="Vares D."/>
            <person name="Vear F."/>
            <person name="Vautrin S."/>
            <person name="Crespi M."/>
            <person name="Mangin B."/>
            <person name="Burke J.M."/>
            <person name="Salse J."/>
            <person name="Munos S."/>
            <person name="Vincourt P."/>
            <person name="Rieseberg L.H."/>
            <person name="Langlade N.B."/>
        </authorList>
    </citation>
    <scope>NUCLEOTIDE SEQUENCE [LARGE SCALE GENOMIC DNA]</scope>
    <source>
        <strain evidence="5">cv. SF193</strain>
        <tissue evidence="3">Leaves</tissue>
    </source>
</reference>